<dbReference type="AlphaFoldDB" id="H6LEK7"/>
<evidence type="ECO:0000313" key="3">
    <source>
        <dbReference type="EMBL" id="AFA48110.1"/>
    </source>
</evidence>
<sequence length="237" mass="25369">MKGRQKWKMVVLMTVVLLSLTSAQVFAAVTPSVSQNPAPKIVGAVTFTDADGNVMTINASDVNIVADVDVTKLTAEEKAIYEKAKAEFTNSDSQYNKDLGDFVSKNYPGIAAENVVVREIFDINVGQDLLFDKGQKLELTLSGNYKQGDTVIVTVYNKDTGKWDFIESNDVTVNADGTLTVKFPHLCPVAILVAETPTTVPAKEGGSGSSMLLPILGVVVVVLAVVGFVVLNKKKSV</sequence>
<dbReference type="STRING" id="931626.Awo_c13260"/>
<feature type="transmembrane region" description="Helical" evidence="1">
    <location>
        <begin position="211"/>
        <end position="231"/>
    </location>
</feature>
<evidence type="ECO:0000256" key="1">
    <source>
        <dbReference type="SAM" id="Phobius"/>
    </source>
</evidence>
<evidence type="ECO:0000313" key="4">
    <source>
        <dbReference type="Proteomes" id="UP000007177"/>
    </source>
</evidence>
<dbReference type="HOGENOM" id="CLU_1168640_0_0_9"/>
<keyword evidence="4" id="KW-1185">Reference proteome</keyword>
<accession>H6LEK7</accession>
<keyword evidence="1" id="KW-1133">Transmembrane helix</keyword>
<protein>
    <submittedName>
        <fullName evidence="3">Uncharacterized protein</fullName>
    </submittedName>
</protein>
<dbReference type="RefSeq" id="WP_014355713.1">
    <property type="nucleotide sequence ID" value="NC_016894.1"/>
</dbReference>
<keyword evidence="2" id="KW-0732">Signal</keyword>
<feature type="chain" id="PRO_5003604226" evidence="2">
    <location>
        <begin position="28"/>
        <end position="237"/>
    </location>
</feature>
<feature type="signal peptide" evidence="2">
    <location>
        <begin position="1"/>
        <end position="27"/>
    </location>
</feature>
<reference evidence="3 4" key="2">
    <citation type="journal article" date="2012" name="PLoS ONE">
        <title>An ancient pathway combining carbon dioxide fixation with the generation and utilization of a sodium ion gradient for ATP synthesis.</title>
        <authorList>
            <person name="Poehlein A."/>
            <person name="Schmidt S."/>
            <person name="Kaster A.K."/>
            <person name="Goenrich M."/>
            <person name="Vollmers J."/>
            <person name="Thurmer A."/>
            <person name="Bertsch J."/>
            <person name="Schuchmann K."/>
            <person name="Voigt B."/>
            <person name="Hecker M."/>
            <person name="Daniel R."/>
            <person name="Thauer R.K."/>
            <person name="Gottschalk G."/>
            <person name="Muller V."/>
        </authorList>
    </citation>
    <scope>NUCLEOTIDE SEQUENCE [LARGE SCALE GENOMIC DNA]</scope>
    <source>
        <strain evidence="4">ATCC 29683 / DSM 1030 / JCM 2381 / KCTC 1655 / WB1</strain>
    </source>
</reference>
<keyword evidence="1" id="KW-0812">Transmembrane</keyword>
<dbReference type="Proteomes" id="UP000007177">
    <property type="component" value="Chromosome"/>
</dbReference>
<dbReference type="KEGG" id="awo:Awo_c13260"/>
<keyword evidence="1" id="KW-0472">Membrane</keyword>
<organism evidence="3 4">
    <name type="scientific">Acetobacterium woodii (strain ATCC 29683 / DSM 1030 / JCM 2381 / KCTC 1655 / WB1)</name>
    <dbReference type="NCBI Taxonomy" id="931626"/>
    <lineage>
        <taxon>Bacteria</taxon>
        <taxon>Bacillati</taxon>
        <taxon>Bacillota</taxon>
        <taxon>Clostridia</taxon>
        <taxon>Eubacteriales</taxon>
        <taxon>Eubacteriaceae</taxon>
        <taxon>Acetobacterium</taxon>
    </lineage>
</organism>
<reference evidence="4" key="1">
    <citation type="submission" date="2011-07" db="EMBL/GenBank/DDBJ databases">
        <title>Complete genome sequence of Acetobacterium woodii.</title>
        <authorList>
            <person name="Poehlein A."/>
            <person name="Schmidt S."/>
            <person name="Kaster A.-K."/>
            <person name="Goenrich M."/>
            <person name="Vollmers J."/>
            <person name="Thuermer A."/>
            <person name="Gottschalk G."/>
            <person name="Thauer R.K."/>
            <person name="Daniel R."/>
            <person name="Mueller V."/>
        </authorList>
    </citation>
    <scope>NUCLEOTIDE SEQUENCE [LARGE SCALE GENOMIC DNA]</scope>
    <source>
        <strain evidence="4">ATCC 29683 / DSM 1030 / JCM 2381 / KCTC 1655 / WB1</strain>
    </source>
</reference>
<name>H6LEK7_ACEWD</name>
<dbReference type="EMBL" id="CP002987">
    <property type="protein sequence ID" value="AFA48110.1"/>
    <property type="molecule type" value="Genomic_DNA"/>
</dbReference>
<gene>
    <name evidence="3" type="ordered locus">Awo_c13260</name>
</gene>
<proteinExistence type="predicted"/>
<evidence type="ECO:0000256" key="2">
    <source>
        <dbReference type="SAM" id="SignalP"/>
    </source>
</evidence>